<evidence type="ECO:0000256" key="1">
    <source>
        <dbReference type="SAM" id="MobiDB-lite"/>
    </source>
</evidence>
<organism evidence="2 3">
    <name type="scientific">Lasiosphaeria hispida</name>
    <dbReference type="NCBI Taxonomy" id="260671"/>
    <lineage>
        <taxon>Eukaryota</taxon>
        <taxon>Fungi</taxon>
        <taxon>Dikarya</taxon>
        <taxon>Ascomycota</taxon>
        <taxon>Pezizomycotina</taxon>
        <taxon>Sordariomycetes</taxon>
        <taxon>Sordariomycetidae</taxon>
        <taxon>Sordariales</taxon>
        <taxon>Lasiosphaeriaceae</taxon>
        <taxon>Lasiosphaeria</taxon>
    </lineage>
</organism>
<reference evidence="2" key="2">
    <citation type="submission" date="2023-06" db="EMBL/GenBank/DDBJ databases">
        <authorList>
            <consortium name="Lawrence Berkeley National Laboratory"/>
            <person name="Haridas S."/>
            <person name="Hensen N."/>
            <person name="Bonometti L."/>
            <person name="Westerberg I."/>
            <person name="Brannstrom I.O."/>
            <person name="Guillou S."/>
            <person name="Cros-Aarteil S."/>
            <person name="Calhoun S."/>
            <person name="Kuo A."/>
            <person name="Mondo S."/>
            <person name="Pangilinan J."/>
            <person name="Riley R."/>
            <person name="Labutti K."/>
            <person name="Andreopoulos B."/>
            <person name="Lipzen A."/>
            <person name="Chen C."/>
            <person name="Yanf M."/>
            <person name="Daum C."/>
            <person name="Ng V."/>
            <person name="Clum A."/>
            <person name="Steindorff A."/>
            <person name="Ohm R."/>
            <person name="Martin F."/>
            <person name="Silar P."/>
            <person name="Natvig D."/>
            <person name="Lalanne C."/>
            <person name="Gautier V."/>
            <person name="Ament-Velasquez S.L."/>
            <person name="Kruys A."/>
            <person name="Hutchinson M.I."/>
            <person name="Powell A.J."/>
            <person name="Barry K."/>
            <person name="Miller A.N."/>
            <person name="Grigoriev I.V."/>
            <person name="Debuchy R."/>
            <person name="Gladieux P."/>
            <person name="Thoren M.H."/>
            <person name="Johannesson H."/>
        </authorList>
    </citation>
    <scope>NUCLEOTIDE SEQUENCE</scope>
    <source>
        <strain evidence="2">CBS 955.72</strain>
    </source>
</reference>
<feature type="compositionally biased region" description="Pro residues" evidence="1">
    <location>
        <begin position="121"/>
        <end position="146"/>
    </location>
</feature>
<dbReference type="AlphaFoldDB" id="A0AAJ0HCX1"/>
<comment type="caution">
    <text evidence="2">The sequence shown here is derived from an EMBL/GenBank/DDBJ whole genome shotgun (WGS) entry which is preliminary data.</text>
</comment>
<sequence>MQQGESLYLSLYWAHITTRCDRPSATLIASGAFTITFLSGGQSRPALCYVYLTAGSVFRFSSTSFVLPLSFWLANWHLTQESKMHVSKFFFFGALLTVATTALPQRGGNRGDGQGGRPRIRPPPNNEQNNPPPTPPTPPPPPPAVSPPADNAPPAGGGGNGGGNGGGGGNAGQINTAVIPDDFGIQAGSGVGANGTPIPRECPPAPSDPAFLGGLSQLLTNGFFPDPSVPAAIDLERFNDAGDQSVQTNRDRATAMVQVLQSLSGTKGVGCPGASVPVLIAQQRTGIVVKRS</sequence>
<evidence type="ECO:0000313" key="3">
    <source>
        <dbReference type="Proteomes" id="UP001275084"/>
    </source>
</evidence>
<protein>
    <submittedName>
        <fullName evidence="2">Uncharacterized protein</fullName>
    </submittedName>
</protein>
<dbReference type="EMBL" id="JAUIQD010000006">
    <property type="protein sequence ID" value="KAK3347286.1"/>
    <property type="molecule type" value="Genomic_DNA"/>
</dbReference>
<evidence type="ECO:0000313" key="2">
    <source>
        <dbReference type="EMBL" id="KAK3347286.1"/>
    </source>
</evidence>
<keyword evidence="3" id="KW-1185">Reference proteome</keyword>
<gene>
    <name evidence="2" type="ORF">B0T25DRAFT_554091</name>
</gene>
<feature type="region of interest" description="Disordered" evidence="1">
    <location>
        <begin position="104"/>
        <end position="176"/>
    </location>
</feature>
<dbReference type="Proteomes" id="UP001275084">
    <property type="component" value="Unassembled WGS sequence"/>
</dbReference>
<reference evidence="2" key="1">
    <citation type="journal article" date="2023" name="Mol. Phylogenet. Evol.">
        <title>Genome-scale phylogeny and comparative genomics of the fungal order Sordariales.</title>
        <authorList>
            <person name="Hensen N."/>
            <person name="Bonometti L."/>
            <person name="Westerberg I."/>
            <person name="Brannstrom I.O."/>
            <person name="Guillou S."/>
            <person name="Cros-Aarteil S."/>
            <person name="Calhoun S."/>
            <person name="Haridas S."/>
            <person name="Kuo A."/>
            <person name="Mondo S."/>
            <person name="Pangilinan J."/>
            <person name="Riley R."/>
            <person name="LaButti K."/>
            <person name="Andreopoulos B."/>
            <person name="Lipzen A."/>
            <person name="Chen C."/>
            <person name="Yan M."/>
            <person name="Daum C."/>
            <person name="Ng V."/>
            <person name="Clum A."/>
            <person name="Steindorff A."/>
            <person name="Ohm R.A."/>
            <person name="Martin F."/>
            <person name="Silar P."/>
            <person name="Natvig D.O."/>
            <person name="Lalanne C."/>
            <person name="Gautier V."/>
            <person name="Ament-Velasquez S.L."/>
            <person name="Kruys A."/>
            <person name="Hutchinson M.I."/>
            <person name="Powell A.J."/>
            <person name="Barry K."/>
            <person name="Miller A.N."/>
            <person name="Grigoriev I.V."/>
            <person name="Debuchy R."/>
            <person name="Gladieux P."/>
            <person name="Hiltunen Thoren M."/>
            <person name="Johannesson H."/>
        </authorList>
    </citation>
    <scope>NUCLEOTIDE SEQUENCE</scope>
    <source>
        <strain evidence="2">CBS 955.72</strain>
    </source>
</reference>
<feature type="compositionally biased region" description="Gly residues" evidence="1">
    <location>
        <begin position="155"/>
        <end position="171"/>
    </location>
</feature>
<accession>A0AAJ0HCX1</accession>
<name>A0AAJ0HCX1_9PEZI</name>
<proteinExistence type="predicted"/>